<dbReference type="Gramene" id="Aco003250.1.mrna1">
    <property type="protein sequence ID" value="Aco003250.1.mrna1"/>
    <property type="gene ID" value="Aco003250.1.path1"/>
</dbReference>
<dbReference type="Proteomes" id="UP000092600">
    <property type="component" value="Unassembled WGS sequence"/>
</dbReference>
<dbReference type="GeneID" id="109722756"/>
<evidence type="ECO:0000256" key="4">
    <source>
        <dbReference type="ARBA" id="ARBA00022729"/>
    </source>
</evidence>
<evidence type="ECO:0000256" key="10">
    <source>
        <dbReference type="SAM" id="MobiDB-lite"/>
    </source>
</evidence>
<proteinExistence type="inferred from homology"/>
<dbReference type="Pfam" id="PF00085">
    <property type="entry name" value="Thioredoxin"/>
    <property type="match status" value="1"/>
</dbReference>
<evidence type="ECO:0000256" key="8">
    <source>
        <dbReference type="ARBA" id="ARBA00023284"/>
    </source>
</evidence>
<evidence type="ECO:0000256" key="1">
    <source>
        <dbReference type="ARBA" id="ARBA00004167"/>
    </source>
</evidence>
<evidence type="ECO:0000259" key="13">
    <source>
        <dbReference type="PROSITE" id="PS51352"/>
    </source>
</evidence>
<comment type="function">
    <text evidence="9">Acts as a protein-folding catalyst that interacts with nascent polypeptides to catalyze the formation, isomerization, and reduction or oxidation of disulfide bonds. May play a role in storage protein biogenesis.</text>
</comment>
<dbReference type="FunFam" id="3.40.30.10:FF:000107">
    <property type="entry name" value="Protein disulfide-isomerase 5-2"/>
    <property type="match status" value="1"/>
</dbReference>
<evidence type="ECO:0000256" key="11">
    <source>
        <dbReference type="SAM" id="Phobius"/>
    </source>
</evidence>
<keyword evidence="14" id="KW-0413">Isomerase</keyword>
<keyword evidence="7" id="KW-1015">Disulfide bond</keyword>
<dbReference type="GO" id="GO:0034976">
    <property type="term" value="P:response to endoplasmic reticulum stress"/>
    <property type="evidence" value="ECO:0007669"/>
    <property type="project" value="TreeGrafter"/>
</dbReference>
<feature type="compositionally biased region" description="Basic and acidic residues" evidence="10">
    <location>
        <begin position="427"/>
        <end position="449"/>
    </location>
</feature>
<evidence type="ECO:0000256" key="12">
    <source>
        <dbReference type="SAM" id="SignalP"/>
    </source>
</evidence>
<dbReference type="GO" id="GO:0006457">
    <property type="term" value="P:protein folding"/>
    <property type="evidence" value="ECO:0007669"/>
    <property type="project" value="TreeGrafter"/>
</dbReference>
<dbReference type="PROSITE" id="PS00194">
    <property type="entry name" value="THIOREDOXIN_1"/>
    <property type="match status" value="1"/>
</dbReference>
<dbReference type="InterPro" id="IPR036249">
    <property type="entry name" value="Thioredoxin-like_sf"/>
</dbReference>
<dbReference type="EMBL" id="LSRQ01001098">
    <property type="protein sequence ID" value="OAY79415.1"/>
    <property type="molecule type" value="Genomic_DNA"/>
</dbReference>
<dbReference type="GO" id="GO:0003756">
    <property type="term" value="F:protein disulfide isomerase activity"/>
    <property type="evidence" value="ECO:0007669"/>
    <property type="project" value="TreeGrafter"/>
</dbReference>
<dbReference type="CDD" id="cd02961">
    <property type="entry name" value="PDI_a_family"/>
    <property type="match status" value="1"/>
</dbReference>
<organism evidence="14 15">
    <name type="scientific">Ananas comosus</name>
    <name type="common">Pineapple</name>
    <name type="synonym">Ananas ananas</name>
    <dbReference type="NCBI Taxonomy" id="4615"/>
    <lineage>
        <taxon>Eukaryota</taxon>
        <taxon>Viridiplantae</taxon>
        <taxon>Streptophyta</taxon>
        <taxon>Embryophyta</taxon>
        <taxon>Tracheophyta</taxon>
        <taxon>Spermatophyta</taxon>
        <taxon>Magnoliopsida</taxon>
        <taxon>Liliopsida</taxon>
        <taxon>Poales</taxon>
        <taxon>Bromeliaceae</taxon>
        <taxon>Bromelioideae</taxon>
        <taxon>Ananas</taxon>
    </lineage>
</organism>
<dbReference type="Gene3D" id="3.40.30.10">
    <property type="entry name" value="Glutaredoxin"/>
    <property type="match status" value="2"/>
</dbReference>
<evidence type="ECO:0000256" key="2">
    <source>
        <dbReference type="ARBA" id="ARBA00006347"/>
    </source>
</evidence>
<dbReference type="RefSeq" id="XP_020106476.1">
    <property type="nucleotide sequence ID" value="XM_020250887.1"/>
</dbReference>
<keyword evidence="4 12" id="KW-0732">Signal</keyword>
<dbReference type="InterPro" id="IPR017937">
    <property type="entry name" value="Thioredoxin_CS"/>
</dbReference>
<evidence type="ECO:0000256" key="5">
    <source>
        <dbReference type="ARBA" id="ARBA00022989"/>
    </source>
</evidence>
<evidence type="ECO:0000313" key="17">
    <source>
        <dbReference type="RefSeq" id="XP_020106476.1"/>
    </source>
</evidence>
<comment type="similarity">
    <text evidence="2">Belongs to the protein disulfide isomerase family.</text>
</comment>
<gene>
    <name evidence="17" type="primary">LOC109722756</name>
    <name evidence="14" type="ORF">ACMD2_06079</name>
</gene>
<evidence type="ECO:0000313" key="15">
    <source>
        <dbReference type="Proteomes" id="UP000092600"/>
    </source>
</evidence>
<keyword evidence="6 11" id="KW-0472">Membrane</keyword>
<keyword evidence="8" id="KW-0676">Redox-active center</keyword>
<dbReference type="PRINTS" id="PR00421">
    <property type="entry name" value="THIOREDOXIN"/>
</dbReference>
<reference evidence="17" key="2">
    <citation type="submission" date="2025-04" db="UniProtKB">
        <authorList>
            <consortium name="RefSeq"/>
        </authorList>
    </citation>
    <scope>IDENTIFICATION</scope>
    <source>
        <tissue evidence="17">Leaf</tissue>
    </source>
</reference>
<dbReference type="PANTHER" id="PTHR18929">
    <property type="entry name" value="PROTEIN DISULFIDE ISOMERASE"/>
    <property type="match status" value="1"/>
</dbReference>
<dbReference type="SUPFAM" id="SSF52833">
    <property type="entry name" value="Thioredoxin-like"/>
    <property type="match status" value="1"/>
</dbReference>
<evidence type="ECO:0000256" key="7">
    <source>
        <dbReference type="ARBA" id="ARBA00023157"/>
    </source>
</evidence>
<reference evidence="14 15" key="1">
    <citation type="journal article" date="2016" name="DNA Res.">
        <title>The draft genome of MD-2 pineapple using hybrid error correction of long reads.</title>
        <authorList>
            <person name="Redwan R.M."/>
            <person name="Saidin A."/>
            <person name="Kumar S.V."/>
        </authorList>
    </citation>
    <scope>NUCLEOTIDE SEQUENCE [LARGE SCALE GENOMIC DNA]</scope>
    <source>
        <strain evidence="15">cv. MD2</strain>
        <tissue evidence="14">Leaf</tissue>
    </source>
</reference>
<dbReference type="Pfam" id="PF13848">
    <property type="entry name" value="Thioredoxin_6"/>
    <property type="match status" value="1"/>
</dbReference>
<evidence type="ECO:0000256" key="3">
    <source>
        <dbReference type="ARBA" id="ARBA00022692"/>
    </source>
</evidence>
<evidence type="ECO:0000256" key="9">
    <source>
        <dbReference type="ARBA" id="ARBA00060135"/>
    </source>
</evidence>
<feature type="region of interest" description="Disordered" evidence="10">
    <location>
        <begin position="411"/>
        <end position="449"/>
    </location>
</feature>
<keyword evidence="16" id="KW-1185">Reference proteome</keyword>
<dbReference type="OrthoDB" id="74910at2759"/>
<evidence type="ECO:0000313" key="14">
    <source>
        <dbReference type="EMBL" id="OAY79415.1"/>
    </source>
</evidence>
<keyword evidence="5 11" id="KW-1133">Transmembrane helix</keyword>
<feature type="domain" description="Thioredoxin" evidence="13">
    <location>
        <begin position="24"/>
        <end position="148"/>
    </location>
</feature>
<feature type="chain" id="PRO_5044554591" evidence="12">
    <location>
        <begin position="29"/>
        <end position="449"/>
    </location>
</feature>
<comment type="subcellular location">
    <subcellularLocation>
        <location evidence="1">Membrane</location>
        <topology evidence="1">Single-pass membrane protein</topology>
    </subcellularLocation>
</comment>
<dbReference type="GO" id="GO:0016020">
    <property type="term" value="C:membrane"/>
    <property type="evidence" value="ECO:0007669"/>
    <property type="project" value="UniProtKB-SubCell"/>
</dbReference>
<evidence type="ECO:0000256" key="6">
    <source>
        <dbReference type="ARBA" id="ARBA00023136"/>
    </source>
</evidence>
<dbReference type="STRING" id="4615.A0A199VRU6"/>
<feature type="transmembrane region" description="Helical" evidence="11">
    <location>
        <begin position="378"/>
        <end position="403"/>
    </location>
</feature>
<dbReference type="FunFam" id="3.40.30.10:FF:000193">
    <property type="entry name" value="Protein disulfide isomerase-like 5-2"/>
    <property type="match status" value="1"/>
</dbReference>
<name>A0A199VRU6_ANACO</name>
<dbReference type="Proteomes" id="UP000515123">
    <property type="component" value="Linkage group 17"/>
</dbReference>
<dbReference type="PANTHER" id="PTHR18929:SF218">
    <property type="entry name" value="PROTEIN DISULFIDE-ISOMERASE 5-2"/>
    <property type="match status" value="1"/>
</dbReference>
<dbReference type="GO" id="GO:0005783">
    <property type="term" value="C:endoplasmic reticulum"/>
    <property type="evidence" value="ECO:0007669"/>
    <property type="project" value="TreeGrafter"/>
</dbReference>
<sequence length="449" mass="50646">METTTLRRAKTPAPLLLLLLWAWARVSSTFVSASIDFSRDGTVIELNESSFDAAIAAFDFLFVDFYAPWCGHCKHLSPELDAAAPVLAALKDPIYVAKINADKCRKLASKYEVDGFPTLKLFIHGVPVDYYGPRKADLLVRSLKKLAAPDVSLLESDSSIYNFVETAGTDFPIFLGFGLAESVIAEFASKFKKKAWFAVAKDFSEEMMAVHHFDKVPALVSFHPKYNDQSVFYGPFEGKFLEEFIQQNQLPLAVPINSETIKSLTDDERKIVLAIVEDELDEKSMKLAKTLRTAAAANRDLVFGYVGIKQWEEFVDTFDSSKSSKLPKMLVWDRNEEYHLVVGSESLDEEDQASQISRFLEGYREGKTIKKRVSGPSLLGFFKSLISIRTVYLVVFVAALLMLMQHLSNRRANDHPQVRQSEVEPELTERSTSESESRREDYQPGDKED</sequence>
<feature type="signal peptide" evidence="12">
    <location>
        <begin position="1"/>
        <end position="28"/>
    </location>
</feature>
<accession>A0A199VRU6</accession>
<protein>
    <submittedName>
        <fullName evidence="14 17">Protein disulfide isomerase-like 5-2</fullName>
    </submittedName>
</protein>
<dbReference type="PROSITE" id="PS51352">
    <property type="entry name" value="THIOREDOXIN_2"/>
    <property type="match status" value="1"/>
</dbReference>
<keyword evidence="3 11" id="KW-0812">Transmembrane</keyword>
<dbReference type="AlphaFoldDB" id="A0A199VRU6"/>
<evidence type="ECO:0000313" key="16">
    <source>
        <dbReference type="Proteomes" id="UP000515123"/>
    </source>
</evidence>
<dbReference type="InterPro" id="IPR013766">
    <property type="entry name" value="Thioredoxin_domain"/>
</dbReference>